<protein>
    <submittedName>
        <fullName evidence="1">Uncharacterized protein</fullName>
    </submittedName>
</protein>
<sequence length="128" mass="15055">MNYYRYCSAAISPYTRERYGIFISVWHLIRDKKVTAEEEAAYWKARAWFETHLIIPPFYKEGNPDRALTWFKATAMDCHIVQELKFYRDLAQKYGVQIDLVSTDAPGEIIYEDDYQIGALQKKALQST</sequence>
<name>A0A556QRH7_9BACT</name>
<organism evidence="1 2">
    <name type="scientific">Rariglobus hedericola</name>
    <dbReference type="NCBI Taxonomy" id="2597822"/>
    <lineage>
        <taxon>Bacteria</taxon>
        <taxon>Pseudomonadati</taxon>
        <taxon>Verrucomicrobiota</taxon>
        <taxon>Opitutia</taxon>
        <taxon>Opitutales</taxon>
        <taxon>Opitutaceae</taxon>
        <taxon>Rariglobus</taxon>
    </lineage>
</organism>
<dbReference type="OrthoDB" id="8911044at2"/>
<keyword evidence="2" id="KW-1185">Reference proteome</keyword>
<evidence type="ECO:0000313" key="2">
    <source>
        <dbReference type="Proteomes" id="UP000315648"/>
    </source>
</evidence>
<reference evidence="1 2" key="1">
    <citation type="submission" date="2019-07" db="EMBL/GenBank/DDBJ databases">
        <title>Description of 53C-WASEF.</title>
        <authorList>
            <person name="Pitt A."/>
            <person name="Hahn M.W."/>
        </authorList>
    </citation>
    <scope>NUCLEOTIDE SEQUENCE [LARGE SCALE GENOMIC DNA]</scope>
    <source>
        <strain evidence="1 2">53C-WASEF</strain>
    </source>
</reference>
<evidence type="ECO:0000313" key="1">
    <source>
        <dbReference type="EMBL" id="TSJ79238.1"/>
    </source>
</evidence>
<gene>
    <name evidence="1" type="ORF">FPL22_08085</name>
</gene>
<accession>A0A556QRH7</accession>
<dbReference type="EMBL" id="VMBG01000001">
    <property type="protein sequence ID" value="TSJ79238.1"/>
    <property type="molecule type" value="Genomic_DNA"/>
</dbReference>
<dbReference type="RefSeq" id="WP_144229581.1">
    <property type="nucleotide sequence ID" value="NZ_CBCRVV010000018.1"/>
</dbReference>
<dbReference type="Proteomes" id="UP000315648">
    <property type="component" value="Unassembled WGS sequence"/>
</dbReference>
<dbReference type="AlphaFoldDB" id="A0A556QRH7"/>
<proteinExistence type="predicted"/>
<comment type="caution">
    <text evidence="1">The sequence shown here is derived from an EMBL/GenBank/DDBJ whole genome shotgun (WGS) entry which is preliminary data.</text>
</comment>